<dbReference type="EMBL" id="BPQB01000028">
    <property type="protein sequence ID" value="GJE92853.1"/>
    <property type="molecule type" value="Genomic_DNA"/>
</dbReference>
<keyword evidence="3" id="KW-1185">Reference proteome</keyword>
<proteinExistence type="predicted"/>
<evidence type="ECO:0000256" key="1">
    <source>
        <dbReference type="SAM" id="MobiDB-lite"/>
    </source>
</evidence>
<organism evidence="2 3">
    <name type="scientific">Phanerochaete sordida</name>
    <dbReference type="NCBI Taxonomy" id="48140"/>
    <lineage>
        <taxon>Eukaryota</taxon>
        <taxon>Fungi</taxon>
        <taxon>Dikarya</taxon>
        <taxon>Basidiomycota</taxon>
        <taxon>Agaricomycotina</taxon>
        <taxon>Agaricomycetes</taxon>
        <taxon>Polyporales</taxon>
        <taxon>Phanerochaetaceae</taxon>
        <taxon>Phanerochaete</taxon>
    </lineage>
</organism>
<protein>
    <submittedName>
        <fullName evidence="2">Uncharacterized protein</fullName>
    </submittedName>
</protein>
<sequence>MVVWSSRPLSQAEAMSSRSVATTIARRRFPAAPRPACTSLARHAHRGDAVVGRGTSGPALLRRERAALLSPAASMSSGEPSDTGVRVDTAASPISSSLVSLRAASRTLADRLHSRHRRSAFAATLVRSSAALLALRSAASARRMLASRLPPPPRRCGSWISGESSSPALRRHQPA</sequence>
<comment type="caution">
    <text evidence="2">The sequence shown here is derived from an EMBL/GenBank/DDBJ whole genome shotgun (WGS) entry which is preliminary data.</text>
</comment>
<evidence type="ECO:0000313" key="2">
    <source>
        <dbReference type="EMBL" id="GJE92853.1"/>
    </source>
</evidence>
<evidence type="ECO:0000313" key="3">
    <source>
        <dbReference type="Proteomes" id="UP000703269"/>
    </source>
</evidence>
<accession>A0A9P3GB70</accession>
<feature type="region of interest" description="Disordered" evidence="1">
    <location>
        <begin position="146"/>
        <end position="175"/>
    </location>
</feature>
<reference evidence="2 3" key="1">
    <citation type="submission" date="2021-08" db="EMBL/GenBank/DDBJ databases">
        <title>Draft Genome Sequence of Phanerochaete sordida strain YK-624.</title>
        <authorList>
            <person name="Mori T."/>
            <person name="Dohra H."/>
            <person name="Suzuki T."/>
            <person name="Kawagishi H."/>
            <person name="Hirai H."/>
        </authorList>
    </citation>
    <scope>NUCLEOTIDE SEQUENCE [LARGE SCALE GENOMIC DNA]</scope>
    <source>
        <strain evidence="2 3">YK-624</strain>
    </source>
</reference>
<gene>
    <name evidence="2" type="ORF">PsYK624_090110</name>
</gene>
<dbReference type="AlphaFoldDB" id="A0A9P3GB70"/>
<name>A0A9P3GB70_9APHY</name>
<dbReference type="Proteomes" id="UP000703269">
    <property type="component" value="Unassembled WGS sequence"/>
</dbReference>